<dbReference type="EMBL" id="FNYV01000001">
    <property type="protein sequence ID" value="SEI54523.1"/>
    <property type="molecule type" value="Genomic_DNA"/>
</dbReference>
<dbReference type="AlphaFoldDB" id="A0A1H6RFK8"/>
<protein>
    <recommendedName>
        <fullName evidence="1">DUF397 domain-containing protein</fullName>
    </recommendedName>
</protein>
<accession>A0A1H6RFK8</accession>
<evidence type="ECO:0000313" key="2">
    <source>
        <dbReference type="EMBL" id="SEI54523.1"/>
    </source>
</evidence>
<gene>
    <name evidence="2" type="ORF">SAMN05443287_101221</name>
</gene>
<organism evidence="2 3">
    <name type="scientific">Micromonospora phaseoli</name>
    <dbReference type="NCBI Taxonomy" id="1144548"/>
    <lineage>
        <taxon>Bacteria</taxon>
        <taxon>Bacillati</taxon>
        <taxon>Actinomycetota</taxon>
        <taxon>Actinomycetes</taxon>
        <taxon>Micromonosporales</taxon>
        <taxon>Micromonosporaceae</taxon>
        <taxon>Micromonospora</taxon>
    </lineage>
</organism>
<reference evidence="3" key="1">
    <citation type="submission" date="2016-10" db="EMBL/GenBank/DDBJ databases">
        <authorList>
            <person name="Varghese N."/>
            <person name="Submissions S."/>
        </authorList>
    </citation>
    <scope>NUCLEOTIDE SEQUENCE [LARGE SCALE GENOMIC DNA]</scope>
    <source>
        <strain evidence="3">CGMCC 4.7038</strain>
    </source>
</reference>
<evidence type="ECO:0000313" key="3">
    <source>
        <dbReference type="Proteomes" id="UP000198707"/>
    </source>
</evidence>
<proteinExistence type="predicted"/>
<keyword evidence="3" id="KW-1185">Reference proteome</keyword>
<dbReference type="Proteomes" id="UP000198707">
    <property type="component" value="Unassembled WGS sequence"/>
</dbReference>
<feature type="domain" description="DUF397" evidence="1">
    <location>
        <begin position="6"/>
        <end position="57"/>
    </location>
</feature>
<dbReference type="InterPro" id="IPR007278">
    <property type="entry name" value="DUF397"/>
</dbReference>
<evidence type="ECO:0000259" key="1">
    <source>
        <dbReference type="Pfam" id="PF04149"/>
    </source>
</evidence>
<dbReference type="Pfam" id="PF04149">
    <property type="entry name" value="DUF397"/>
    <property type="match status" value="1"/>
</dbReference>
<sequence>MIRDGVWRKSSRSGGNGECVEVAGFADAVGVRDSKDRQGAELSFGPAAWTRFVTATRAGRFGERA</sequence>
<name>A0A1H6RFK8_9ACTN</name>
<dbReference type="STRING" id="1144548.SAMN05443287_101221"/>